<proteinExistence type="predicted"/>
<feature type="region of interest" description="Disordered" evidence="1">
    <location>
        <begin position="506"/>
        <end position="533"/>
    </location>
</feature>
<sequence length="559" mass="63512">MSDMSKTFQDAVHMARKLGFRYLWIDSLCIIQDDPQDWEREAAQMCRVYSHAAFNIAAAHAPNGLVGCFVQRDGLLNLPLSVKLTEQKTALFTLYDLTKKIPGRNVLAQKSGAELGPPLFGRAWVFQEQMLSRRMLTFNGSEMSWKCLCGNGTERYPVGRVIRHGGSHEFIQRGITKDGEYFNDDDIARRKQHLDWCNAVMDYTHRGMTVVTDRLIAISGVADAIQQKTKNTFLVGLWKSELWLGLLWSIPHAREYAPTTSHAFDYNAKSLRNLEENVAPTWSWVSVTGPVVYSTATGDVRVKRICFIDHVEVSGPPVRKSGVLGIRGHTRTVYINSIYPYALGNDPDCPTDMTFPLPDDGHQDFEYKGRRFHPNAYFIFSDQCPTHPDKANWQLMRGMWRPDEVVPPDTPITFLAIAQRNHGRTATHDREDDPLQVFTIGLIPSPESADTYRRVGYAVWDDCAWYGYNCSSGTRFTQSEEDSNPMKQRSMPRKIIEKALPCVFHPPSQPPSQPAGPIEEAYPSVDDGFHDHEFEEGRLPELSSYHDRVHARTRSLRVV</sequence>
<dbReference type="AlphaFoldDB" id="A0A1J9RY78"/>
<evidence type="ECO:0000259" key="2">
    <source>
        <dbReference type="Pfam" id="PF06985"/>
    </source>
</evidence>
<protein>
    <submittedName>
        <fullName evidence="3">Het domain protein pin-c2</fullName>
    </submittedName>
</protein>
<name>A0A1J9RY78_9PEZI</name>
<dbReference type="PANTHER" id="PTHR33112:SF16">
    <property type="entry name" value="HETEROKARYON INCOMPATIBILITY DOMAIN-CONTAINING PROTEIN"/>
    <property type="match status" value="1"/>
</dbReference>
<comment type="caution">
    <text evidence="3">The sequence shown here is derived from an EMBL/GenBank/DDBJ whole genome shotgun (WGS) entry which is preliminary data.</text>
</comment>
<dbReference type="GeneID" id="31014583"/>
<dbReference type="OrthoDB" id="5125733at2759"/>
<feature type="domain" description="Heterokaryon incompatibility" evidence="2">
    <location>
        <begin position="3"/>
        <end position="128"/>
    </location>
</feature>
<evidence type="ECO:0000256" key="1">
    <source>
        <dbReference type="SAM" id="MobiDB-lite"/>
    </source>
</evidence>
<dbReference type="PANTHER" id="PTHR33112">
    <property type="entry name" value="DOMAIN PROTEIN, PUTATIVE-RELATED"/>
    <property type="match status" value="1"/>
</dbReference>
<dbReference type="EMBL" id="MNUE01000031">
    <property type="protein sequence ID" value="OJD33303.1"/>
    <property type="molecule type" value="Genomic_DNA"/>
</dbReference>
<dbReference type="RefSeq" id="XP_020129563.1">
    <property type="nucleotide sequence ID" value="XM_020274322.1"/>
</dbReference>
<reference evidence="3 4" key="1">
    <citation type="submission" date="2016-10" db="EMBL/GenBank/DDBJ databases">
        <title>Proteomics and genomics reveal pathogen-plant mechanisms compatible with a hemibiotrophic lifestyle of Diplodia corticola.</title>
        <authorList>
            <person name="Fernandes I."/>
            <person name="De Jonge R."/>
            <person name="Van De Peer Y."/>
            <person name="Devreese B."/>
            <person name="Alves A."/>
            <person name="Esteves A.C."/>
        </authorList>
    </citation>
    <scope>NUCLEOTIDE SEQUENCE [LARGE SCALE GENOMIC DNA]</scope>
    <source>
        <strain evidence="3 4">CBS 112549</strain>
    </source>
</reference>
<accession>A0A1J9RY78</accession>
<dbReference type="Proteomes" id="UP000183809">
    <property type="component" value="Unassembled WGS sequence"/>
</dbReference>
<gene>
    <name evidence="3" type="ORF">BKCO1_3100047</name>
</gene>
<dbReference type="Pfam" id="PF06985">
    <property type="entry name" value="HET"/>
    <property type="match status" value="1"/>
</dbReference>
<evidence type="ECO:0000313" key="3">
    <source>
        <dbReference type="EMBL" id="OJD33303.1"/>
    </source>
</evidence>
<dbReference type="InterPro" id="IPR010730">
    <property type="entry name" value="HET"/>
</dbReference>
<evidence type="ECO:0000313" key="4">
    <source>
        <dbReference type="Proteomes" id="UP000183809"/>
    </source>
</evidence>
<keyword evidence="4" id="KW-1185">Reference proteome</keyword>
<organism evidence="3 4">
    <name type="scientific">Diplodia corticola</name>
    <dbReference type="NCBI Taxonomy" id="236234"/>
    <lineage>
        <taxon>Eukaryota</taxon>
        <taxon>Fungi</taxon>
        <taxon>Dikarya</taxon>
        <taxon>Ascomycota</taxon>
        <taxon>Pezizomycotina</taxon>
        <taxon>Dothideomycetes</taxon>
        <taxon>Dothideomycetes incertae sedis</taxon>
        <taxon>Botryosphaeriales</taxon>
        <taxon>Botryosphaeriaceae</taxon>
        <taxon>Diplodia</taxon>
    </lineage>
</organism>